<dbReference type="PANTHER" id="PTHR43649">
    <property type="entry name" value="ARABINOSE-BINDING PROTEIN-RELATED"/>
    <property type="match status" value="1"/>
</dbReference>
<dbReference type="Pfam" id="PF01547">
    <property type="entry name" value="SBP_bac_1"/>
    <property type="match status" value="1"/>
</dbReference>
<dbReference type="PANTHER" id="PTHR43649:SF33">
    <property type="entry name" value="POLYGALACTURONAN_RHAMNOGALACTURONAN-BINDING PROTEIN YTCQ"/>
    <property type="match status" value="1"/>
</dbReference>
<dbReference type="RefSeq" id="WP_382390006.1">
    <property type="nucleotide sequence ID" value="NZ_JBHTCQ010000001.1"/>
</dbReference>
<evidence type="ECO:0000313" key="8">
    <source>
        <dbReference type="Proteomes" id="UP001596455"/>
    </source>
</evidence>
<protein>
    <submittedName>
        <fullName evidence="7">ABC transporter substrate-binding protein</fullName>
    </submittedName>
</protein>
<accession>A0ABW2Q1W3</accession>
<comment type="caution">
    <text evidence="7">The sequence shown here is derived from an EMBL/GenBank/DDBJ whole genome shotgun (WGS) entry which is preliminary data.</text>
</comment>
<sequence length="434" mass="45991">MNLSSRPRGVVAVAGALTMLALAGCSGGSGSGDGVEIDFLVDNSADTVAAAEALVEAFEADHPNISVTLETRPGGAEGDNIVKTRLSTGEMADVFIYNTGSLFQALNPDSTLVEMSDQPWASELDEEFVNTVSTENGTYGNAWGATFGGGILYNRAVYEDLGLEVPQSWDEFMANNETIAAESDVAPVIQTYGATFTSQLWVLADFGNVLADDPEWADEYTANNRAYAEEPAVAGFEHLQEVQEGGYFNEDFASATDADGARMLAEGAGAHYPMLSNLVAQIQQIAPDAVQDIGYFAMPAEDAASTTATIWQATGVYVPQTTEDAEREAAMSLVEFITSDAGCEIQNEHLTAAGPYPGTCELPEDAPPILTDLQTYVDEGRSAPALEFLSPIKGPNLEHILVEVGSGIRPAGDAAARYDQDVVNQAQQLGIEGW</sequence>
<keyword evidence="3" id="KW-0472">Membrane</keyword>
<keyword evidence="5" id="KW-0449">Lipoprotein</keyword>
<evidence type="ECO:0000256" key="3">
    <source>
        <dbReference type="ARBA" id="ARBA00023136"/>
    </source>
</evidence>
<organism evidence="7 8">
    <name type="scientific">Georgenia alba</name>
    <dbReference type="NCBI Taxonomy" id="2233858"/>
    <lineage>
        <taxon>Bacteria</taxon>
        <taxon>Bacillati</taxon>
        <taxon>Actinomycetota</taxon>
        <taxon>Actinomycetes</taxon>
        <taxon>Micrococcales</taxon>
        <taxon>Bogoriellaceae</taxon>
        <taxon>Georgenia</taxon>
    </lineage>
</organism>
<proteinExistence type="predicted"/>
<dbReference type="InterPro" id="IPR050490">
    <property type="entry name" value="Bact_solute-bd_prot1"/>
</dbReference>
<evidence type="ECO:0000313" key="7">
    <source>
        <dbReference type="EMBL" id="MFC7403494.1"/>
    </source>
</evidence>
<evidence type="ECO:0000256" key="1">
    <source>
        <dbReference type="ARBA" id="ARBA00022475"/>
    </source>
</evidence>
<dbReference type="Gene3D" id="3.40.190.10">
    <property type="entry name" value="Periplasmic binding protein-like II"/>
    <property type="match status" value="2"/>
</dbReference>
<feature type="signal peptide" evidence="6">
    <location>
        <begin position="1"/>
        <end position="23"/>
    </location>
</feature>
<dbReference type="PROSITE" id="PS51257">
    <property type="entry name" value="PROKAR_LIPOPROTEIN"/>
    <property type="match status" value="1"/>
</dbReference>
<keyword evidence="2 6" id="KW-0732">Signal</keyword>
<dbReference type="Proteomes" id="UP001596455">
    <property type="component" value="Unassembled WGS sequence"/>
</dbReference>
<evidence type="ECO:0000256" key="4">
    <source>
        <dbReference type="ARBA" id="ARBA00023139"/>
    </source>
</evidence>
<keyword evidence="8" id="KW-1185">Reference proteome</keyword>
<feature type="chain" id="PRO_5045182094" evidence="6">
    <location>
        <begin position="24"/>
        <end position="434"/>
    </location>
</feature>
<reference evidence="8" key="1">
    <citation type="journal article" date="2019" name="Int. J. Syst. Evol. Microbiol.">
        <title>The Global Catalogue of Microorganisms (GCM) 10K type strain sequencing project: providing services to taxonomists for standard genome sequencing and annotation.</title>
        <authorList>
            <consortium name="The Broad Institute Genomics Platform"/>
            <consortium name="The Broad Institute Genome Sequencing Center for Infectious Disease"/>
            <person name="Wu L."/>
            <person name="Ma J."/>
        </authorList>
    </citation>
    <scope>NUCLEOTIDE SEQUENCE [LARGE SCALE GENOMIC DNA]</scope>
    <source>
        <strain evidence="8">JCM 1490</strain>
    </source>
</reference>
<gene>
    <name evidence="7" type="ORF">ACFQQL_00125</name>
</gene>
<dbReference type="InterPro" id="IPR006059">
    <property type="entry name" value="SBP"/>
</dbReference>
<name>A0ABW2Q1W3_9MICO</name>
<evidence type="ECO:0000256" key="5">
    <source>
        <dbReference type="ARBA" id="ARBA00023288"/>
    </source>
</evidence>
<evidence type="ECO:0000256" key="6">
    <source>
        <dbReference type="SAM" id="SignalP"/>
    </source>
</evidence>
<dbReference type="EMBL" id="JBHTCQ010000001">
    <property type="protein sequence ID" value="MFC7403494.1"/>
    <property type="molecule type" value="Genomic_DNA"/>
</dbReference>
<keyword evidence="1" id="KW-1003">Cell membrane</keyword>
<dbReference type="SUPFAM" id="SSF53850">
    <property type="entry name" value="Periplasmic binding protein-like II"/>
    <property type="match status" value="1"/>
</dbReference>
<evidence type="ECO:0000256" key="2">
    <source>
        <dbReference type="ARBA" id="ARBA00022729"/>
    </source>
</evidence>
<keyword evidence="4" id="KW-0564">Palmitate</keyword>